<keyword evidence="5 10" id="KW-0997">Cell inner membrane</keyword>
<sequence>MQTKNSRQKGAALITVMLVIALVSVIAVNLGSKLQMQITRMGNLQQAEQSYWMWLSAEDVLKEVLKRELNENDGVANNQQSWASRTGPFPVEGGQIAARVRDLSSCFNLNSMVTDEEDPGTLERRKRQYKALLQGVELDEYQAQGLTDSLVDWIDGDTQLSGSNGAEDPDYQGLPKPYLAANSLLLDVSELRMIRGYNREVVRKLRPYVCVIPNETALMINVNTLKEEQAALLTAVTEGKMSLQDAQSFLSNRPEAGYESNEEVDEVEAIANVKSELNGELSELDVESEYFQLTAYIQWGDVEMKARSVLHVNNGEVATLYRAMGE</sequence>
<dbReference type="PIRSF" id="PIRSF002786">
    <property type="entry name" value="XcpX"/>
    <property type="match status" value="1"/>
</dbReference>
<evidence type="ECO:0000256" key="4">
    <source>
        <dbReference type="ARBA" id="ARBA00022475"/>
    </source>
</evidence>
<evidence type="ECO:0000256" key="7">
    <source>
        <dbReference type="ARBA" id="ARBA00022927"/>
    </source>
</evidence>
<evidence type="ECO:0000259" key="11">
    <source>
        <dbReference type="Pfam" id="PF03934"/>
    </source>
</evidence>
<dbReference type="SUPFAM" id="SSF158544">
    <property type="entry name" value="GspK insert domain-like"/>
    <property type="match status" value="2"/>
</dbReference>
<evidence type="ECO:0000256" key="10">
    <source>
        <dbReference type="PIRNR" id="PIRNR002786"/>
    </source>
</evidence>
<dbReference type="PANTHER" id="PTHR38831">
    <property type="entry name" value="TYPE II SECRETION SYSTEM PROTEIN K"/>
    <property type="match status" value="1"/>
</dbReference>
<evidence type="ECO:0000313" key="14">
    <source>
        <dbReference type="Proteomes" id="UP000288361"/>
    </source>
</evidence>
<dbReference type="Pfam" id="PF21687">
    <property type="entry name" value="T2SSK_1st"/>
    <property type="match status" value="1"/>
</dbReference>
<comment type="subcellular location">
    <subcellularLocation>
        <location evidence="1 10">Cell inner membrane</location>
    </subcellularLocation>
</comment>
<accession>A0A432YTT4</accession>
<dbReference type="SUPFAM" id="SSF54523">
    <property type="entry name" value="Pili subunits"/>
    <property type="match status" value="1"/>
</dbReference>
<dbReference type="InterPro" id="IPR005628">
    <property type="entry name" value="GspK"/>
</dbReference>
<comment type="similarity">
    <text evidence="2 10">Belongs to the GSP K family.</text>
</comment>
<comment type="caution">
    <text evidence="13">The sequence shown here is derived from an EMBL/GenBank/DDBJ whole genome shotgun (WGS) entry which is preliminary data.</text>
</comment>
<dbReference type="PANTHER" id="PTHR38831:SF1">
    <property type="entry name" value="TYPE II SECRETION SYSTEM PROTEIN K-RELATED"/>
    <property type="match status" value="1"/>
</dbReference>
<dbReference type="EMBL" id="PIQA01000003">
    <property type="protein sequence ID" value="RUO66736.1"/>
    <property type="molecule type" value="Genomic_DNA"/>
</dbReference>
<dbReference type="AlphaFoldDB" id="A0A432YTT4"/>
<proteinExistence type="inferred from homology"/>
<dbReference type="Pfam" id="PF03934">
    <property type="entry name" value="T2SSK"/>
    <property type="match status" value="1"/>
</dbReference>
<dbReference type="InterPro" id="IPR038072">
    <property type="entry name" value="GspK_central_sf"/>
</dbReference>
<dbReference type="InterPro" id="IPR049179">
    <property type="entry name" value="T2SSK_SAM-like_2nd"/>
</dbReference>
<evidence type="ECO:0000256" key="3">
    <source>
        <dbReference type="ARBA" id="ARBA00022448"/>
    </source>
</evidence>
<evidence type="ECO:0000256" key="1">
    <source>
        <dbReference type="ARBA" id="ARBA00004533"/>
    </source>
</evidence>
<evidence type="ECO:0000313" key="13">
    <source>
        <dbReference type="EMBL" id="RUO66736.1"/>
    </source>
</evidence>
<name>A0A432YTT4_9GAMM</name>
<evidence type="ECO:0000256" key="8">
    <source>
        <dbReference type="ARBA" id="ARBA00022989"/>
    </source>
</evidence>
<keyword evidence="8" id="KW-1133">Transmembrane helix</keyword>
<feature type="domain" description="T2SS protein K second SAM-like" evidence="11">
    <location>
        <begin position="220"/>
        <end position="278"/>
    </location>
</feature>
<dbReference type="InterPro" id="IPR049031">
    <property type="entry name" value="T2SSK_SAM-like_1st"/>
</dbReference>
<dbReference type="Proteomes" id="UP000288361">
    <property type="component" value="Unassembled WGS sequence"/>
</dbReference>
<keyword evidence="7" id="KW-0653">Protein transport</keyword>
<dbReference type="GO" id="GO:0005886">
    <property type="term" value="C:plasma membrane"/>
    <property type="evidence" value="ECO:0007669"/>
    <property type="project" value="UniProtKB-SubCell"/>
</dbReference>
<keyword evidence="6" id="KW-0812">Transmembrane</keyword>
<organism evidence="13 14">
    <name type="scientific">Idiomarina piscisalsi</name>
    <dbReference type="NCBI Taxonomy" id="1096243"/>
    <lineage>
        <taxon>Bacteria</taxon>
        <taxon>Pseudomonadati</taxon>
        <taxon>Pseudomonadota</taxon>
        <taxon>Gammaproteobacteria</taxon>
        <taxon>Alteromonadales</taxon>
        <taxon>Idiomarinaceae</taxon>
        <taxon>Idiomarina</taxon>
    </lineage>
</organism>
<keyword evidence="9 10" id="KW-0472">Membrane</keyword>
<dbReference type="InterPro" id="IPR045584">
    <property type="entry name" value="Pilin-like"/>
</dbReference>
<dbReference type="GO" id="GO:0009306">
    <property type="term" value="P:protein secretion"/>
    <property type="evidence" value="ECO:0007669"/>
    <property type="project" value="InterPro"/>
</dbReference>
<dbReference type="Gene3D" id="3.30.1300.30">
    <property type="entry name" value="GSPII I/J protein-like"/>
    <property type="match status" value="1"/>
</dbReference>
<evidence type="ECO:0000256" key="6">
    <source>
        <dbReference type="ARBA" id="ARBA00022692"/>
    </source>
</evidence>
<protein>
    <recommendedName>
        <fullName evidence="10">Type II secretion system protein K</fullName>
    </recommendedName>
</protein>
<dbReference type="RefSeq" id="WP_126751889.1">
    <property type="nucleotide sequence ID" value="NZ_JBHUMT010000013.1"/>
</dbReference>
<dbReference type="NCBIfam" id="NF037980">
    <property type="entry name" value="T2SS_GspK"/>
    <property type="match status" value="1"/>
</dbReference>
<keyword evidence="4 10" id="KW-1003">Cell membrane</keyword>
<evidence type="ECO:0000256" key="9">
    <source>
        <dbReference type="ARBA" id="ARBA00023136"/>
    </source>
</evidence>
<feature type="domain" description="T2SS protein K first SAM-like" evidence="12">
    <location>
        <begin position="105"/>
        <end position="214"/>
    </location>
</feature>
<evidence type="ECO:0000256" key="5">
    <source>
        <dbReference type="ARBA" id="ARBA00022519"/>
    </source>
</evidence>
<keyword evidence="3 10" id="KW-0813">Transport</keyword>
<gene>
    <name evidence="13" type="ORF">CWI73_05500</name>
</gene>
<dbReference type="Gene3D" id="1.10.40.60">
    <property type="entry name" value="EpsJ-like"/>
    <property type="match status" value="2"/>
</dbReference>
<evidence type="ECO:0000256" key="2">
    <source>
        <dbReference type="ARBA" id="ARBA00007246"/>
    </source>
</evidence>
<evidence type="ECO:0000259" key="12">
    <source>
        <dbReference type="Pfam" id="PF21687"/>
    </source>
</evidence>
<reference evidence="13 14" key="1">
    <citation type="journal article" date="2011" name="Front. Microbiol.">
        <title>Genomic signatures of strain selection and enhancement in Bacillus atrophaeus var. globigii, a historical biowarfare simulant.</title>
        <authorList>
            <person name="Gibbons H.S."/>
            <person name="Broomall S.M."/>
            <person name="McNew L.A."/>
            <person name="Daligault H."/>
            <person name="Chapman C."/>
            <person name="Bruce D."/>
            <person name="Karavis M."/>
            <person name="Krepps M."/>
            <person name="McGregor P.A."/>
            <person name="Hong C."/>
            <person name="Park K.H."/>
            <person name="Akmal A."/>
            <person name="Feldman A."/>
            <person name="Lin J.S."/>
            <person name="Chang W.E."/>
            <person name="Higgs B.W."/>
            <person name="Demirev P."/>
            <person name="Lindquist J."/>
            <person name="Liem A."/>
            <person name="Fochler E."/>
            <person name="Read T.D."/>
            <person name="Tapia R."/>
            <person name="Johnson S."/>
            <person name="Bishop-Lilly K.A."/>
            <person name="Detter C."/>
            <person name="Han C."/>
            <person name="Sozhamannan S."/>
            <person name="Rosenzweig C.N."/>
            <person name="Skowronski E.W."/>
        </authorList>
    </citation>
    <scope>NUCLEOTIDE SEQUENCE [LARGE SCALE GENOMIC DNA]</scope>
    <source>
        <strain evidence="13 14">TPS4-2</strain>
    </source>
</reference>